<sequence>MMIPVERRPVIVDALRTPIGTSGGALRDVDVTGLLAPVLAELARHSPGPIGEVSIGNVRGPGGNPARVAALAAGLPVDVPAITVDRQCGSGLAALEHSVAMLSGLHEGFHIAGGVQSASTQPWTFWPPTAPDAEPVRYERAPFTPASFGDPDMGVAADLVAAECGITRERQDAYAVRSHQRAVASQAVGLFDDELVALPALDHDERPRAGFTVERLARFRPAFGPGGTCTAANCCGVNDGAAALLLCDGATAQRHGLHGLRVIDVVTAAGRPDRPGLGITAAVGKLVERTGVNLASIDVIDFNEAFAAQVLACLDQLRIDEERNCPQGGAIALGHPWAASGAVQLVRLFTQLVRSPQQPDARLGLAGIAIGGGQGTAMLVEAI</sequence>
<organism evidence="9 10">
    <name type="scientific">Luteococcus japonicus LSP_Lj1</name>
    <dbReference type="NCBI Taxonomy" id="1255658"/>
    <lineage>
        <taxon>Bacteria</taxon>
        <taxon>Bacillati</taxon>
        <taxon>Actinomycetota</taxon>
        <taxon>Actinomycetes</taxon>
        <taxon>Propionibacteriales</taxon>
        <taxon>Propionibacteriaceae</taxon>
        <taxon>Luteococcus</taxon>
    </lineage>
</organism>
<keyword evidence="3 6" id="KW-0808">Transferase</keyword>
<dbReference type="Pfam" id="PF00108">
    <property type="entry name" value="Thiolase_N"/>
    <property type="match status" value="1"/>
</dbReference>
<dbReference type="GO" id="GO:0003985">
    <property type="term" value="F:acetyl-CoA C-acetyltransferase activity"/>
    <property type="evidence" value="ECO:0007669"/>
    <property type="project" value="UniProtKB-EC"/>
</dbReference>
<dbReference type="STRING" id="1255658.FM114_16270"/>
<dbReference type="PANTHER" id="PTHR18919">
    <property type="entry name" value="ACETYL-COA C-ACYLTRANSFERASE"/>
    <property type="match status" value="1"/>
</dbReference>
<dbReference type="InterPro" id="IPR020617">
    <property type="entry name" value="Thiolase_C"/>
</dbReference>
<evidence type="ECO:0000256" key="2">
    <source>
        <dbReference type="ARBA" id="ARBA00012705"/>
    </source>
</evidence>
<feature type="domain" description="Thiolase C-terminal" evidence="8">
    <location>
        <begin position="262"/>
        <end position="381"/>
    </location>
</feature>
<keyword evidence="4 6" id="KW-0012">Acyltransferase</keyword>
<name>A0A1R4KNX3_9ACTN</name>
<dbReference type="InterPro" id="IPR002155">
    <property type="entry name" value="Thiolase"/>
</dbReference>
<comment type="similarity">
    <text evidence="1 6">Belongs to the thiolase-like superfamily. Thiolase family.</text>
</comment>
<dbReference type="InterPro" id="IPR020616">
    <property type="entry name" value="Thiolase_N"/>
</dbReference>
<dbReference type="SUPFAM" id="SSF53901">
    <property type="entry name" value="Thiolase-like"/>
    <property type="match status" value="2"/>
</dbReference>
<proteinExistence type="inferred from homology"/>
<evidence type="ECO:0000313" key="10">
    <source>
        <dbReference type="Proteomes" id="UP000188342"/>
    </source>
</evidence>
<dbReference type="PANTHER" id="PTHR18919:SF107">
    <property type="entry name" value="ACETYL-COA ACETYLTRANSFERASE, CYTOSOLIC"/>
    <property type="match status" value="1"/>
</dbReference>
<gene>
    <name evidence="9" type="ORF">FM114_16270</name>
</gene>
<dbReference type="AlphaFoldDB" id="A0A1R4KNX3"/>
<evidence type="ECO:0000256" key="3">
    <source>
        <dbReference type="ARBA" id="ARBA00022679"/>
    </source>
</evidence>
<dbReference type="NCBIfam" id="TIGR01930">
    <property type="entry name" value="AcCoA-C-Actrans"/>
    <property type="match status" value="1"/>
</dbReference>
<feature type="domain" description="Thiolase N-terminal" evidence="7">
    <location>
        <begin position="10"/>
        <end position="248"/>
    </location>
</feature>
<dbReference type="EC" id="2.3.1.9" evidence="2"/>
<evidence type="ECO:0000259" key="8">
    <source>
        <dbReference type="Pfam" id="PF02803"/>
    </source>
</evidence>
<dbReference type="InterPro" id="IPR016039">
    <property type="entry name" value="Thiolase-like"/>
</dbReference>
<protein>
    <recommendedName>
        <fullName evidence="5">Probable acetyl-CoA acetyltransferase</fullName>
        <ecNumber evidence="2">2.3.1.9</ecNumber>
    </recommendedName>
</protein>
<evidence type="ECO:0000259" key="7">
    <source>
        <dbReference type="Pfam" id="PF00108"/>
    </source>
</evidence>
<dbReference type="PIRSF" id="PIRSF000429">
    <property type="entry name" value="Ac-CoA_Ac_transf"/>
    <property type="match status" value="1"/>
</dbReference>
<reference evidence="9 10" key="1">
    <citation type="submission" date="2017-02" db="EMBL/GenBank/DDBJ databases">
        <authorList>
            <person name="Peterson S.W."/>
        </authorList>
    </citation>
    <scope>NUCLEOTIDE SEQUENCE [LARGE SCALE GENOMIC DNA]</scope>
    <source>
        <strain evidence="9 10">LSP_Lj1</strain>
    </source>
</reference>
<evidence type="ECO:0000256" key="1">
    <source>
        <dbReference type="ARBA" id="ARBA00010982"/>
    </source>
</evidence>
<dbReference type="EMBL" id="FUKQ01000064">
    <property type="protein sequence ID" value="SJN45793.1"/>
    <property type="molecule type" value="Genomic_DNA"/>
</dbReference>
<evidence type="ECO:0000256" key="5">
    <source>
        <dbReference type="ARBA" id="ARBA00040529"/>
    </source>
</evidence>
<evidence type="ECO:0000256" key="6">
    <source>
        <dbReference type="RuleBase" id="RU003557"/>
    </source>
</evidence>
<dbReference type="CDD" id="cd00751">
    <property type="entry name" value="thiolase"/>
    <property type="match status" value="1"/>
</dbReference>
<dbReference type="Proteomes" id="UP000188342">
    <property type="component" value="Unassembled WGS sequence"/>
</dbReference>
<keyword evidence="10" id="KW-1185">Reference proteome</keyword>
<dbReference type="Pfam" id="PF02803">
    <property type="entry name" value="Thiolase_C"/>
    <property type="match status" value="1"/>
</dbReference>
<dbReference type="Gene3D" id="3.40.47.10">
    <property type="match status" value="1"/>
</dbReference>
<evidence type="ECO:0000256" key="4">
    <source>
        <dbReference type="ARBA" id="ARBA00023315"/>
    </source>
</evidence>
<evidence type="ECO:0000313" key="9">
    <source>
        <dbReference type="EMBL" id="SJN45793.1"/>
    </source>
</evidence>
<accession>A0A1R4KNX3</accession>